<sequence>MAKPVLMGTQTQNLHSDHHPSIFGKTLIWNLDKDNGATSSPKDLGKGLEMEAYAIAQKINAGDIDSGMLQELPVGQQAKFVAAIEKYLDEPKPKLEWRYAQAKPHEFGNLTFQCKDKSAPSAIPTADDLKLQAEVAKLQQKYEGAIPPKGQALISLVEGTDGKKRLLVNVHAESEKSMDDPDPKKRTPRVNLEQLTKDLSALKDKHDIEVTVGGDMNAGKTALPRDLGNGPSSDFVYQHSADNSSFKRDGTGVSVDAVVSTDKNSQLKTAPDMNTCNTEFVKQFDKDKKAKESLEKKALEKSEAELASKFATSPNFNNAKVRTGNVSVAYREDESQVYAVKLTFRDANQARQFTNLMGINSRKQLFQNEGDVYLTREAFAKVMKADLSQPKAGPVHQEKLAHSKLVELQQICKEKAQSVSDTPITKEPSIEYKNASIRQDTRGVVNYSMQLTFASKEEARAFSDAMGYKNKTKLFQEGNKVYIAKDTEADFLKKTCMKDNAIDYKARLGSLVQSKKTDVEPALNTQSQMSPKLSH</sequence>
<proteinExistence type="predicted"/>
<keyword evidence="3" id="KW-1185">Reference proteome</keyword>
<dbReference type="EMBL" id="CP119078">
    <property type="protein sequence ID" value="WED41814.1"/>
    <property type="molecule type" value="Genomic_DNA"/>
</dbReference>
<evidence type="ECO:0000313" key="2">
    <source>
        <dbReference type="EMBL" id="WED41814.1"/>
    </source>
</evidence>
<dbReference type="Proteomes" id="UP001222087">
    <property type="component" value="Chromosome"/>
</dbReference>
<feature type="region of interest" description="Disordered" evidence="1">
    <location>
        <begin position="516"/>
        <end position="535"/>
    </location>
</feature>
<protein>
    <submittedName>
        <fullName evidence="2">Uncharacterized protein</fullName>
    </submittedName>
</protein>
<accession>A0ABY8APU5</accession>
<name>A0ABY8APU5_9GAMM</name>
<evidence type="ECO:0000313" key="3">
    <source>
        <dbReference type="Proteomes" id="UP001222087"/>
    </source>
</evidence>
<dbReference type="RefSeq" id="WP_275087640.1">
    <property type="nucleotide sequence ID" value="NZ_CP119078.1"/>
</dbReference>
<organism evidence="2 3">
    <name type="scientific">Legionella cardiaca</name>
    <dbReference type="NCBI Taxonomy" id="1071983"/>
    <lineage>
        <taxon>Bacteria</taxon>
        <taxon>Pseudomonadati</taxon>
        <taxon>Pseudomonadota</taxon>
        <taxon>Gammaproteobacteria</taxon>
        <taxon>Legionellales</taxon>
        <taxon>Legionellaceae</taxon>
        <taxon>Legionella</taxon>
    </lineage>
</organism>
<evidence type="ECO:0000256" key="1">
    <source>
        <dbReference type="SAM" id="MobiDB-lite"/>
    </source>
</evidence>
<gene>
    <name evidence="2" type="ORF">PXX05_07665</name>
</gene>
<feature type="compositionally biased region" description="Polar residues" evidence="1">
    <location>
        <begin position="523"/>
        <end position="535"/>
    </location>
</feature>
<reference evidence="2 3" key="1">
    <citation type="submission" date="2023-02" db="EMBL/GenBank/DDBJ databases">
        <title>Genome Sequence of L. cardiaca H63T.</title>
        <authorList>
            <person name="Lopez A.E."/>
            <person name="Cianciotto N.P."/>
        </authorList>
    </citation>
    <scope>NUCLEOTIDE SEQUENCE [LARGE SCALE GENOMIC DNA]</scope>
    <source>
        <strain evidence="2 3">H63</strain>
    </source>
</reference>